<keyword evidence="1" id="KW-1185">Reference proteome</keyword>
<reference evidence="1" key="1">
    <citation type="journal article" date="2020" name="Nat. Ecol. Evol.">
        <title>Deeply conserved synteny resolves early events in vertebrate evolution.</title>
        <authorList>
            <person name="Simakov O."/>
            <person name="Marletaz F."/>
            <person name="Yue J.X."/>
            <person name="O'Connell B."/>
            <person name="Jenkins J."/>
            <person name="Brandt A."/>
            <person name="Calef R."/>
            <person name="Tung C.H."/>
            <person name="Huang T.K."/>
            <person name="Schmutz J."/>
            <person name="Satoh N."/>
            <person name="Yu J.K."/>
            <person name="Putnam N.H."/>
            <person name="Green R.E."/>
            <person name="Rokhsar D.S."/>
        </authorList>
    </citation>
    <scope>NUCLEOTIDE SEQUENCE [LARGE SCALE GENOMIC DNA]</scope>
    <source>
        <strain evidence="1">S238N-H82</strain>
    </source>
</reference>
<dbReference type="GeneID" id="118419145"/>
<dbReference type="OMA" id="GPKTHEW"/>
<dbReference type="Gene3D" id="3.30.70.1060">
    <property type="entry name" value="Dimeric alpha+beta barrel"/>
    <property type="match status" value="1"/>
</dbReference>
<reference evidence="2" key="2">
    <citation type="submission" date="2025-08" db="UniProtKB">
        <authorList>
            <consortium name="RefSeq"/>
        </authorList>
    </citation>
    <scope>IDENTIFICATION</scope>
    <source>
        <strain evidence="2">S238N-H82</strain>
        <tissue evidence="2">Testes</tissue>
    </source>
</reference>
<proteinExistence type="predicted"/>
<evidence type="ECO:0000313" key="1">
    <source>
        <dbReference type="Proteomes" id="UP000001554"/>
    </source>
</evidence>
<dbReference type="Proteomes" id="UP000001554">
    <property type="component" value="Chromosome 1"/>
</dbReference>
<organism evidence="1 2">
    <name type="scientific">Branchiostoma floridae</name>
    <name type="common">Florida lancelet</name>
    <name type="synonym">Amphioxus</name>
    <dbReference type="NCBI Taxonomy" id="7739"/>
    <lineage>
        <taxon>Eukaryota</taxon>
        <taxon>Metazoa</taxon>
        <taxon>Chordata</taxon>
        <taxon>Cephalochordata</taxon>
        <taxon>Leptocardii</taxon>
        <taxon>Amphioxiformes</taxon>
        <taxon>Branchiostomatidae</taxon>
        <taxon>Branchiostoma</taxon>
    </lineage>
</organism>
<accession>A0A9J7LEI9</accession>
<dbReference type="InterPro" id="IPR011008">
    <property type="entry name" value="Dimeric_a/b-barrel"/>
</dbReference>
<protein>
    <submittedName>
        <fullName evidence="2">Uncharacterized protein LOC118419145</fullName>
    </submittedName>
</protein>
<gene>
    <name evidence="2" type="primary">LOC118419145</name>
</gene>
<dbReference type="RefSeq" id="XP_035681352.1">
    <property type="nucleotide sequence ID" value="XM_035825459.1"/>
</dbReference>
<sequence>MASPSLYWLEYSFAGSEQTPLTDLIKGTVHALTKAMLQTDQGKVLFVFKVLAEPKIIVLIQSSTPTDLDTALTANPVPSLGRQVQVKCRPLRQYEAFASEVLGVEYPGPKTHEWSSSPTEGFIYWIDMYIGYSGLKQQQLFDVWRKEAMLVLQTVGSGNAQLFKVLAERRVMMFLKASSPDMLDNVLYKLPLIQHLGDQVQLVCKPVVPYTYEDFSKSNRKNDVNKKV</sequence>
<evidence type="ECO:0000313" key="2">
    <source>
        <dbReference type="RefSeq" id="XP_035681352.1"/>
    </source>
</evidence>
<name>A0A9J7LEI9_BRAFL</name>
<dbReference type="KEGG" id="bfo:118419145"/>
<dbReference type="SUPFAM" id="SSF54909">
    <property type="entry name" value="Dimeric alpha+beta barrel"/>
    <property type="match status" value="1"/>
</dbReference>
<dbReference type="AlphaFoldDB" id="A0A9J7LEI9"/>
<dbReference type="OrthoDB" id="5961967at2759"/>